<keyword evidence="4 10" id="KW-1134">Transmembrane beta strand</keyword>
<dbReference type="InterPro" id="IPR036942">
    <property type="entry name" value="Beta-barrel_TonB_sf"/>
</dbReference>
<dbReference type="InterPro" id="IPR000531">
    <property type="entry name" value="Beta-barrel_TonB"/>
</dbReference>
<dbReference type="NCBIfam" id="TIGR01783">
    <property type="entry name" value="TonB-siderophor"/>
    <property type="match status" value="1"/>
</dbReference>
<name>A0ABY9GZZ2_9PSED</name>
<reference evidence="15 16" key="1">
    <citation type="submission" date="2023-02" db="EMBL/GenBank/DDBJ databases">
        <title>Evolution of Hrp T3SS in non-pathogenic Pseudomonas fluorescens.</title>
        <authorList>
            <person name="Liao K."/>
            <person name="Wei H."/>
            <person name="Gu Y."/>
        </authorList>
    </citation>
    <scope>NUCLEOTIDE SEQUENCE [LARGE SCALE GENOMIC DNA]</scope>
    <source>
        <strain evidence="15 16">FP607</strain>
    </source>
</reference>
<comment type="subcellular location">
    <subcellularLocation>
        <location evidence="1 10">Cell outer membrane</location>
        <topology evidence="1 10">Multi-pass membrane protein</topology>
    </subcellularLocation>
</comment>
<dbReference type="Pfam" id="PF00593">
    <property type="entry name" value="TonB_dep_Rec_b-barrel"/>
    <property type="match status" value="1"/>
</dbReference>
<keyword evidence="3 10" id="KW-0813">Transport</keyword>
<evidence type="ECO:0000259" key="13">
    <source>
        <dbReference type="Pfam" id="PF00593"/>
    </source>
</evidence>
<evidence type="ECO:0000256" key="1">
    <source>
        <dbReference type="ARBA" id="ARBA00004571"/>
    </source>
</evidence>
<dbReference type="Pfam" id="PF07715">
    <property type="entry name" value="Plug"/>
    <property type="match status" value="1"/>
</dbReference>
<dbReference type="Proteomes" id="UP001230768">
    <property type="component" value="Chromosome"/>
</dbReference>
<keyword evidence="9 10" id="KW-0998">Cell outer membrane</keyword>
<evidence type="ECO:0000259" key="14">
    <source>
        <dbReference type="Pfam" id="PF07715"/>
    </source>
</evidence>
<dbReference type="InterPro" id="IPR012910">
    <property type="entry name" value="Plug_dom"/>
</dbReference>
<feature type="signal peptide" evidence="12">
    <location>
        <begin position="1"/>
        <end position="39"/>
    </location>
</feature>
<feature type="domain" description="TonB-dependent receptor-like beta-barrel" evidence="13">
    <location>
        <begin position="242"/>
        <end position="697"/>
    </location>
</feature>
<dbReference type="SUPFAM" id="SSF56935">
    <property type="entry name" value="Porins"/>
    <property type="match status" value="1"/>
</dbReference>
<evidence type="ECO:0000256" key="10">
    <source>
        <dbReference type="PROSITE-ProRule" id="PRU01360"/>
    </source>
</evidence>
<dbReference type="RefSeq" id="WP_305426828.1">
    <property type="nucleotide sequence ID" value="NZ_CP117430.1"/>
</dbReference>
<organism evidence="15 16">
    <name type="scientific">Pseudomonas wuhanensis</name>
    <dbReference type="NCBI Taxonomy" id="2954098"/>
    <lineage>
        <taxon>Bacteria</taxon>
        <taxon>Pseudomonadati</taxon>
        <taxon>Pseudomonadota</taxon>
        <taxon>Gammaproteobacteria</taxon>
        <taxon>Pseudomonadales</taxon>
        <taxon>Pseudomonadaceae</taxon>
        <taxon>Pseudomonas</taxon>
    </lineage>
</organism>
<evidence type="ECO:0000313" key="15">
    <source>
        <dbReference type="EMBL" id="WLI21066.1"/>
    </source>
</evidence>
<dbReference type="PROSITE" id="PS52016">
    <property type="entry name" value="TONB_DEPENDENT_REC_3"/>
    <property type="match status" value="1"/>
</dbReference>
<feature type="domain" description="TonB-dependent receptor plug" evidence="14">
    <location>
        <begin position="72"/>
        <end position="170"/>
    </location>
</feature>
<feature type="chain" id="PRO_5047431151" evidence="12">
    <location>
        <begin position="40"/>
        <end position="731"/>
    </location>
</feature>
<keyword evidence="6 11" id="KW-0798">TonB box</keyword>
<accession>A0ABY9GZZ2</accession>
<evidence type="ECO:0000256" key="8">
    <source>
        <dbReference type="ARBA" id="ARBA00023170"/>
    </source>
</evidence>
<dbReference type="Gene3D" id="2.40.170.20">
    <property type="entry name" value="TonB-dependent receptor, beta-barrel domain"/>
    <property type="match status" value="1"/>
</dbReference>
<evidence type="ECO:0000256" key="2">
    <source>
        <dbReference type="ARBA" id="ARBA00009810"/>
    </source>
</evidence>
<dbReference type="EMBL" id="CP117430">
    <property type="protein sequence ID" value="WLI21066.1"/>
    <property type="molecule type" value="Genomic_DNA"/>
</dbReference>
<keyword evidence="7 10" id="KW-0472">Membrane</keyword>
<evidence type="ECO:0000256" key="7">
    <source>
        <dbReference type="ARBA" id="ARBA00023136"/>
    </source>
</evidence>
<evidence type="ECO:0000256" key="9">
    <source>
        <dbReference type="ARBA" id="ARBA00023237"/>
    </source>
</evidence>
<comment type="similarity">
    <text evidence="2 10 11">Belongs to the TonB-dependent receptor family.</text>
</comment>
<keyword evidence="8 15" id="KW-0675">Receptor</keyword>
<dbReference type="InterPro" id="IPR039426">
    <property type="entry name" value="TonB-dep_rcpt-like"/>
</dbReference>
<gene>
    <name evidence="15" type="ORF">PSH88_13920</name>
</gene>
<evidence type="ECO:0000256" key="11">
    <source>
        <dbReference type="RuleBase" id="RU003357"/>
    </source>
</evidence>
<evidence type="ECO:0000256" key="6">
    <source>
        <dbReference type="ARBA" id="ARBA00023077"/>
    </source>
</evidence>
<proteinExistence type="inferred from homology"/>
<evidence type="ECO:0000256" key="5">
    <source>
        <dbReference type="ARBA" id="ARBA00022692"/>
    </source>
</evidence>
<sequence length="731" mass="80263">MNRLYRTSRQGVAAPRFALKPLSLGLGLLLSSAAPSAWATATELPAVAVTGEDASGYQADSASVGGFEAAPLLDTPASISVVNEALIKDQQARLLSEVLRNDASVGESYAPVGYYENFVVRGFSLNSASSYKINGRTITGEQNVGLENKQQVELLKGLSGLQSGVSEPGGLVNYVTKRPADVRSVTVATDDRGTGYLATDVGGWFGSEQQFGLRANLAHEDLHSYVEHTNGQRDFASLAFDWNISPDALLQLDVEYQTKEQRSAPGYQLLGGSSLPHHASPKKLLAHQSGSKPVTTDALNLNGNFEYRFSDQWKGSLSASRSRVVIDDYSSFAWGCYGSVSCASAAVPNYFSPEGDYDIYDFRSPDDTRRNDEVQAVLSGRFETGGLGHELSVGTSAFRRVVDKRDAINQMIGSANINSEPADFARYEGPLNDSYRRLDSRQYGLFFNDWISFNEQWQAVLGGREVRLDEETFDSQGDTTRHTQRYEFLPQAALIYKPVQNLSLYTRYSKGLSLGGEAAWFTTNAYEILAPTVSRQIEAGVKYDWQRISLAAALFQIRQAYQYSRPNDDGTFTFTQQGEQKNTGLELSANGWASQRLQLSASVAAIRARVTDSGTPAYEGHQAINVPTLRANLYGDYALPWFDGLALLGGVQYSASKYANRQGEVQTGAYAIFNIGSRYSTRIDGYDTVFRLTVDNLFDKRYWRDAGEYMGDGYVFQGAPLTARLSASINF</sequence>
<dbReference type="PANTHER" id="PTHR32552">
    <property type="entry name" value="FERRICHROME IRON RECEPTOR-RELATED"/>
    <property type="match status" value="1"/>
</dbReference>
<dbReference type="Gene3D" id="2.170.130.10">
    <property type="entry name" value="TonB-dependent receptor, plug domain"/>
    <property type="match status" value="1"/>
</dbReference>
<dbReference type="InterPro" id="IPR010105">
    <property type="entry name" value="TonB_sidphr_rcpt"/>
</dbReference>
<evidence type="ECO:0000313" key="16">
    <source>
        <dbReference type="Proteomes" id="UP001230768"/>
    </source>
</evidence>
<evidence type="ECO:0000256" key="12">
    <source>
        <dbReference type="SAM" id="SignalP"/>
    </source>
</evidence>
<keyword evidence="12" id="KW-0732">Signal</keyword>
<dbReference type="PANTHER" id="PTHR32552:SF83">
    <property type="entry name" value="BLR3904 PROTEIN"/>
    <property type="match status" value="1"/>
</dbReference>
<evidence type="ECO:0000256" key="4">
    <source>
        <dbReference type="ARBA" id="ARBA00022452"/>
    </source>
</evidence>
<dbReference type="InterPro" id="IPR037066">
    <property type="entry name" value="Plug_dom_sf"/>
</dbReference>
<keyword evidence="16" id="KW-1185">Reference proteome</keyword>
<evidence type="ECO:0000256" key="3">
    <source>
        <dbReference type="ARBA" id="ARBA00022448"/>
    </source>
</evidence>
<protein>
    <submittedName>
        <fullName evidence="15">TonB-dependent siderophore receptor</fullName>
    </submittedName>
</protein>
<dbReference type="CDD" id="cd01347">
    <property type="entry name" value="ligand_gated_channel"/>
    <property type="match status" value="1"/>
</dbReference>
<keyword evidence="5 10" id="KW-0812">Transmembrane</keyword>